<dbReference type="AlphaFoldDB" id="A0A4S2LAE5"/>
<evidence type="ECO:0000256" key="1">
    <source>
        <dbReference type="ARBA" id="ARBA00022723"/>
    </source>
</evidence>
<evidence type="ECO:0000256" key="6">
    <source>
        <dbReference type="SAM" id="MobiDB-lite"/>
    </source>
</evidence>
<comment type="caution">
    <text evidence="9">The sequence shown here is derived from an EMBL/GenBank/DDBJ whole genome shotgun (WGS) entry which is preliminary data.</text>
</comment>
<keyword evidence="7" id="KW-0732">Signal</keyword>
<dbReference type="FunFam" id="3.30.160.60:FF:000446">
    <property type="entry name" value="Zinc finger protein"/>
    <property type="match status" value="1"/>
</dbReference>
<sequence>SSIHMIFWILLVLPGFAHGMKGVEALDGLLKTYAPIGHPSASDAFEKQRDEDILQTNSALTDVFGGSFVKFSEGKQRRLLARLMAAPTSDQPERNSKKTMDSVLYNCEGLEKPCEMTRALKPHARVPANARKYSCKYCSKKFTRSWNLMEHNAAAHYCEGITQNLRKHFCSACGRNFVREAVFDKHVCDLSKEKPFPCNVCGKPFADMYARSRHQKTSHPEAKKAANNSSFSAL</sequence>
<dbReference type="PANTHER" id="PTHR24379">
    <property type="entry name" value="KRAB AND ZINC FINGER DOMAIN-CONTAINING"/>
    <property type="match status" value="1"/>
</dbReference>
<dbReference type="GO" id="GO:0008270">
    <property type="term" value="F:zinc ion binding"/>
    <property type="evidence" value="ECO:0007669"/>
    <property type="project" value="UniProtKB-KW"/>
</dbReference>
<evidence type="ECO:0000256" key="4">
    <source>
        <dbReference type="ARBA" id="ARBA00022833"/>
    </source>
</evidence>
<feature type="domain" description="C2H2-type" evidence="8">
    <location>
        <begin position="168"/>
        <end position="195"/>
    </location>
</feature>
<keyword evidence="10" id="KW-1185">Reference proteome</keyword>
<evidence type="ECO:0000256" key="5">
    <source>
        <dbReference type="PROSITE-ProRule" id="PRU00042"/>
    </source>
</evidence>
<dbReference type="PANTHER" id="PTHR24379:SF127">
    <property type="entry name" value="BLOODY FINGERS-RELATED"/>
    <property type="match status" value="1"/>
</dbReference>
<feature type="domain" description="C2H2-type" evidence="8">
    <location>
        <begin position="133"/>
        <end position="161"/>
    </location>
</feature>
<proteinExistence type="predicted"/>
<organism evidence="9 10">
    <name type="scientific">Opisthorchis felineus</name>
    <dbReference type="NCBI Taxonomy" id="147828"/>
    <lineage>
        <taxon>Eukaryota</taxon>
        <taxon>Metazoa</taxon>
        <taxon>Spiralia</taxon>
        <taxon>Lophotrochozoa</taxon>
        <taxon>Platyhelminthes</taxon>
        <taxon>Trematoda</taxon>
        <taxon>Digenea</taxon>
        <taxon>Opisthorchiida</taxon>
        <taxon>Opisthorchiata</taxon>
        <taxon>Opisthorchiidae</taxon>
        <taxon>Opisthorchis</taxon>
    </lineage>
</organism>
<feature type="compositionally biased region" description="Low complexity" evidence="6">
    <location>
        <begin position="225"/>
        <end position="234"/>
    </location>
</feature>
<dbReference type="Proteomes" id="UP000308267">
    <property type="component" value="Unassembled WGS sequence"/>
</dbReference>
<dbReference type="InterPro" id="IPR036236">
    <property type="entry name" value="Znf_C2H2_sf"/>
</dbReference>
<gene>
    <name evidence="9" type="ORF">CRM22_009077</name>
</gene>
<keyword evidence="4" id="KW-0862">Zinc</keyword>
<dbReference type="Pfam" id="PF00096">
    <property type="entry name" value="zf-C2H2"/>
    <property type="match status" value="2"/>
</dbReference>
<evidence type="ECO:0000313" key="10">
    <source>
        <dbReference type="Proteomes" id="UP000308267"/>
    </source>
</evidence>
<feature type="region of interest" description="Disordered" evidence="6">
    <location>
        <begin position="212"/>
        <end position="234"/>
    </location>
</feature>
<dbReference type="OrthoDB" id="6278242at2759"/>
<feature type="domain" description="C2H2-type" evidence="8">
    <location>
        <begin position="196"/>
        <end position="224"/>
    </location>
</feature>
<dbReference type="STRING" id="147828.A0A4S2LAE5"/>
<dbReference type="EMBL" id="SJOL01008853">
    <property type="protein sequence ID" value="TGZ59426.1"/>
    <property type="molecule type" value="Genomic_DNA"/>
</dbReference>
<dbReference type="PROSITE" id="PS50157">
    <property type="entry name" value="ZINC_FINGER_C2H2_2"/>
    <property type="match status" value="3"/>
</dbReference>
<evidence type="ECO:0000259" key="8">
    <source>
        <dbReference type="PROSITE" id="PS50157"/>
    </source>
</evidence>
<dbReference type="GO" id="GO:0000977">
    <property type="term" value="F:RNA polymerase II transcription regulatory region sequence-specific DNA binding"/>
    <property type="evidence" value="ECO:0007669"/>
    <property type="project" value="TreeGrafter"/>
</dbReference>
<feature type="signal peptide" evidence="7">
    <location>
        <begin position="1"/>
        <end position="19"/>
    </location>
</feature>
<dbReference type="GO" id="GO:0005634">
    <property type="term" value="C:nucleus"/>
    <property type="evidence" value="ECO:0007669"/>
    <property type="project" value="TreeGrafter"/>
</dbReference>
<dbReference type="GO" id="GO:0000981">
    <property type="term" value="F:DNA-binding transcription factor activity, RNA polymerase II-specific"/>
    <property type="evidence" value="ECO:0007669"/>
    <property type="project" value="TreeGrafter"/>
</dbReference>
<feature type="chain" id="PRO_5020752466" description="C2H2-type domain-containing protein" evidence="7">
    <location>
        <begin position="20"/>
        <end position="234"/>
    </location>
</feature>
<reference evidence="9 10" key="1">
    <citation type="journal article" date="2019" name="BMC Genomics">
        <title>New insights from Opisthorchis felineus genome: update on genomics of the epidemiologically important liver flukes.</title>
        <authorList>
            <person name="Ershov N.I."/>
            <person name="Mordvinov V.A."/>
            <person name="Prokhortchouk E.B."/>
            <person name="Pakharukova M.Y."/>
            <person name="Gunbin K.V."/>
            <person name="Ustyantsev K."/>
            <person name="Genaev M.A."/>
            <person name="Blinov A.G."/>
            <person name="Mazur A."/>
            <person name="Boulygina E."/>
            <person name="Tsygankova S."/>
            <person name="Khrameeva E."/>
            <person name="Chekanov N."/>
            <person name="Fan G."/>
            <person name="Xiao A."/>
            <person name="Zhang H."/>
            <person name="Xu X."/>
            <person name="Yang H."/>
            <person name="Solovyev V."/>
            <person name="Lee S.M."/>
            <person name="Liu X."/>
            <person name="Afonnikov D.A."/>
            <person name="Skryabin K.G."/>
        </authorList>
    </citation>
    <scope>NUCLEOTIDE SEQUENCE [LARGE SCALE GENOMIC DNA]</scope>
    <source>
        <strain evidence="9">AK-0245</strain>
        <tissue evidence="9">Whole organism</tissue>
    </source>
</reference>
<dbReference type="SMART" id="SM00355">
    <property type="entry name" value="ZnF_C2H2"/>
    <property type="match status" value="2"/>
</dbReference>
<dbReference type="InterPro" id="IPR013087">
    <property type="entry name" value="Znf_C2H2_type"/>
</dbReference>
<keyword evidence="1" id="KW-0479">Metal-binding</keyword>
<evidence type="ECO:0000313" key="9">
    <source>
        <dbReference type="EMBL" id="TGZ59426.1"/>
    </source>
</evidence>
<keyword evidence="2" id="KW-0677">Repeat</keyword>
<dbReference type="PROSITE" id="PS00028">
    <property type="entry name" value="ZINC_FINGER_C2H2_1"/>
    <property type="match status" value="2"/>
</dbReference>
<evidence type="ECO:0000256" key="3">
    <source>
        <dbReference type="ARBA" id="ARBA00022771"/>
    </source>
</evidence>
<protein>
    <recommendedName>
        <fullName evidence="8">C2H2-type domain-containing protein</fullName>
    </recommendedName>
</protein>
<evidence type="ECO:0000256" key="2">
    <source>
        <dbReference type="ARBA" id="ARBA00022737"/>
    </source>
</evidence>
<name>A0A4S2LAE5_OPIFE</name>
<accession>A0A4S2LAE5</accession>
<evidence type="ECO:0000256" key="7">
    <source>
        <dbReference type="SAM" id="SignalP"/>
    </source>
</evidence>
<dbReference type="SUPFAM" id="SSF57667">
    <property type="entry name" value="beta-beta-alpha zinc fingers"/>
    <property type="match status" value="2"/>
</dbReference>
<keyword evidence="3 5" id="KW-0863">Zinc-finger</keyword>
<dbReference type="Gene3D" id="3.30.160.60">
    <property type="entry name" value="Classic Zinc Finger"/>
    <property type="match status" value="2"/>
</dbReference>
<feature type="non-terminal residue" evidence="9">
    <location>
        <position position="1"/>
    </location>
</feature>